<feature type="region of interest" description="Disordered" evidence="1">
    <location>
        <begin position="189"/>
        <end position="248"/>
    </location>
</feature>
<sequence>MAADLVPIRLSLSAGDRYTVWAPRWRDSGDEWEAFLGKDEDLYVFSSVADLVAFVRSDEDNDLTDHPAWTRLRTAHAHKFEPAKDKQFDLVAVEELVSEKPTEESVTALAGVLAIVSSIGSVCELAAVSKFFNGNPALGTVSGGIEHFTGKAGAKRWHAIAEIIARGWDDVLGAIDDIATTPEVDEALSAKAEDELAEERDDEETDEADEAAEAPADATEPDEEALEADEADGEPDDDADETETRAAGDTVVLGGDKDFWLQVGIDPIRIITSSGTFYTLRCYLDDQPIFLGRNGRISVFTSERALARYLADEHDHDLADLSTYDDIRTAATDGSLEVEITDDNIYVLSGLADDLADGPDAVDRDQLELAVEVLRDIGDYSEDSTVDKALEPGRPLGKLVAAVLEPGSVAKPSPPYAAAVREWEKLEQFVDGRLRRE</sequence>
<evidence type="ECO:0000256" key="1">
    <source>
        <dbReference type="SAM" id="MobiDB-lite"/>
    </source>
</evidence>
<protein>
    <submittedName>
        <fullName evidence="2">Primosomal protein</fullName>
    </submittedName>
</protein>
<reference evidence="2 3" key="1">
    <citation type="submission" date="2017-08" db="EMBL/GenBank/DDBJ databases">
        <title>Phylogenetic analysis of Mycobacterium avium complex whole genomes.</title>
        <authorList>
            <person name="Caverly L.J."/>
            <person name="Spilker T."/>
            <person name="Lipuma J."/>
        </authorList>
    </citation>
    <scope>NUCLEOTIDE SEQUENCE [LARGE SCALE GENOMIC DNA]</scope>
    <source>
        <strain evidence="2 3">FLAC0165</strain>
    </source>
</reference>
<proteinExistence type="predicted"/>
<organism evidence="2 3">
    <name type="scientific">Mycobacterium avium</name>
    <dbReference type="NCBI Taxonomy" id="1764"/>
    <lineage>
        <taxon>Bacteria</taxon>
        <taxon>Bacillati</taxon>
        <taxon>Actinomycetota</taxon>
        <taxon>Actinomycetes</taxon>
        <taxon>Mycobacteriales</taxon>
        <taxon>Mycobacteriaceae</taxon>
        <taxon>Mycobacterium</taxon>
        <taxon>Mycobacterium avium complex (MAC)</taxon>
    </lineage>
</organism>
<dbReference type="GeneID" id="75271789"/>
<feature type="compositionally biased region" description="Acidic residues" evidence="1">
    <location>
        <begin position="219"/>
        <end position="241"/>
    </location>
</feature>
<dbReference type="AlphaFoldDB" id="A0A2A2ZE63"/>
<name>A0A2A2ZE63_MYCAV</name>
<dbReference type="Proteomes" id="UP000217768">
    <property type="component" value="Unassembled WGS sequence"/>
</dbReference>
<feature type="compositionally biased region" description="Acidic residues" evidence="1">
    <location>
        <begin position="195"/>
        <end position="212"/>
    </location>
</feature>
<evidence type="ECO:0000313" key="3">
    <source>
        <dbReference type="Proteomes" id="UP000217768"/>
    </source>
</evidence>
<dbReference type="RefSeq" id="WP_023868118.1">
    <property type="nucleotide sequence ID" value="NZ_NSEY01000056.1"/>
</dbReference>
<evidence type="ECO:0000313" key="2">
    <source>
        <dbReference type="EMBL" id="PBA24731.1"/>
    </source>
</evidence>
<comment type="caution">
    <text evidence="2">The sequence shown here is derived from an EMBL/GenBank/DDBJ whole genome shotgun (WGS) entry which is preliminary data.</text>
</comment>
<dbReference type="EMBL" id="NSFD01000051">
    <property type="protein sequence ID" value="PBA24731.1"/>
    <property type="molecule type" value="Genomic_DNA"/>
</dbReference>
<gene>
    <name evidence="2" type="ORF">CKJ66_21235</name>
</gene>
<accession>A0A2A2ZE63</accession>